<protein>
    <recommendedName>
        <fullName evidence="4">MFS transporter</fullName>
    </recommendedName>
</protein>
<dbReference type="SUPFAM" id="SSF53850">
    <property type="entry name" value="Periplasmic binding protein-like II"/>
    <property type="match status" value="1"/>
</dbReference>
<keyword evidence="3" id="KW-1185">Reference proteome</keyword>
<dbReference type="Proteomes" id="UP000215767">
    <property type="component" value="Unassembled WGS sequence"/>
</dbReference>
<comment type="similarity">
    <text evidence="1">Belongs to the UPF0065 (bug) family.</text>
</comment>
<comment type="caution">
    <text evidence="2">The sequence shown here is derived from an EMBL/GenBank/DDBJ whole genome shotgun (WGS) entry which is preliminary data.</text>
</comment>
<name>A0A261UHH1_9BORD</name>
<dbReference type="InterPro" id="IPR005064">
    <property type="entry name" value="BUG"/>
</dbReference>
<dbReference type="PANTHER" id="PTHR42928:SF5">
    <property type="entry name" value="BLR1237 PROTEIN"/>
    <property type="match status" value="1"/>
</dbReference>
<proteinExistence type="inferred from homology"/>
<evidence type="ECO:0000313" key="2">
    <source>
        <dbReference type="EMBL" id="OZI61398.1"/>
    </source>
</evidence>
<dbReference type="Pfam" id="PF03401">
    <property type="entry name" value="TctC"/>
    <property type="match status" value="1"/>
</dbReference>
<organism evidence="2 3">
    <name type="scientific">Bordetella genomosp. 11</name>
    <dbReference type="NCBI Taxonomy" id="1416808"/>
    <lineage>
        <taxon>Bacteria</taxon>
        <taxon>Pseudomonadati</taxon>
        <taxon>Pseudomonadota</taxon>
        <taxon>Betaproteobacteria</taxon>
        <taxon>Burkholderiales</taxon>
        <taxon>Alcaligenaceae</taxon>
        <taxon>Bordetella</taxon>
    </lineage>
</organism>
<evidence type="ECO:0000313" key="3">
    <source>
        <dbReference type="Proteomes" id="UP000215767"/>
    </source>
</evidence>
<accession>A0A261UHH1</accession>
<dbReference type="InterPro" id="IPR042100">
    <property type="entry name" value="Bug_dom1"/>
</dbReference>
<dbReference type="PIRSF" id="PIRSF017082">
    <property type="entry name" value="YflP"/>
    <property type="match status" value="1"/>
</dbReference>
<evidence type="ECO:0008006" key="4">
    <source>
        <dbReference type="Google" id="ProtNLM"/>
    </source>
</evidence>
<dbReference type="AlphaFoldDB" id="A0A261UHH1"/>
<sequence>MPAPPAWMHGFLAIRAMGYTHTTKEMLHMKFPGSLKVALLGLSLLAGSAHAQSASADKYPDHPIKLVVGYAPGGGNDVAARLLAKELASILHGSIVVENRPGAGTNIAASYVARSAPDGYTLSLSSTALAVNVTLYKKLDYDAVKDFEPVAIFAEAPNLLLVNPKLPVNSVADLVAYGKKHPGKLNFSSAGSGSTQHLAGELFKQKGGFEATHVPYKGSAPALTAVIGGEADFTFINIPSSKQLIESGQLKALAIASAKRFPAVPNIPTMAEQGMNDMNVSTWYSIVAPAGTPQPIVDKLNKAVNQAMEQPELRKRFEDLGMAPMAESPAFFKKFLADEIARWRTIVQQSHASVD</sequence>
<dbReference type="EMBL" id="NEVS01000004">
    <property type="protein sequence ID" value="OZI61398.1"/>
    <property type="molecule type" value="Genomic_DNA"/>
</dbReference>
<gene>
    <name evidence="2" type="ORF">CAL28_19005</name>
</gene>
<dbReference type="PANTHER" id="PTHR42928">
    <property type="entry name" value="TRICARBOXYLATE-BINDING PROTEIN"/>
    <property type="match status" value="1"/>
</dbReference>
<evidence type="ECO:0000256" key="1">
    <source>
        <dbReference type="ARBA" id="ARBA00006987"/>
    </source>
</evidence>
<dbReference type="Gene3D" id="3.40.190.150">
    <property type="entry name" value="Bordetella uptake gene, domain 1"/>
    <property type="match status" value="1"/>
</dbReference>
<reference evidence="3" key="1">
    <citation type="submission" date="2017-05" db="EMBL/GenBank/DDBJ databases">
        <title>Complete and WGS of Bordetella genogroups.</title>
        <authorList>
            <person name="Spilker T."/>
            <person name="Lipuma J."/>
        </authorList>
    </citation>
    <scope>NUCLEOTIDE SEQUENCE [LARGE SCALE GENOMIC DNA]</scope>
    <source>
        <strain evidence="3">AU8856</strain>
    </source>
</reference>
<dbReference type="Gene3D" id="3.40.190.10">
    <property type="entry name" value="Periplasmic binding protein-like II"/>
    <property type="match status" value="1"/>
</dbReference>
<dbReference type="CDD" id="cd13578">
    <property type="entry name" value="PBP2_Bug27"/>
    <property type="match status" value="1"/>
</dbReference>